<organism evidence="3 6">
    <name type="scientific">Pediococcus damnosus</name>
    <dbReference type="NCBI Taxonomy" id="51663"/>
    <lineage>
        <taxon>Bacteria</taxon>
        <taxon>Bacillati</taxon>
        <taxon>Bacillota</taxon>
        <taxon>Bacilli</taxon>
        <taxon>Lactobacillales</taxon>
        <taxon>Lactobacillaceae</taxon>
        <taxon>Pediococcus</taxon>
    </lineage>
</organism>
<keyword evidence="1" id="KW-1133">Transmembrane helix</keyword>
<proteinExistence type="predicted"/>
<dbReference type="Pfam" id="PF00535">
    <property type="entry name" value="Glycos_transf_2"/>
    <property type="match status" value="1"/>
</dbReference>
<dbReference type="OrthoDB" id="9807778at2"/>
<evidence type="ECO:0000313" key="5">
    <source>
        <dbReference type="Proteomes" id="UP000076244"/>
    </source>
</evidence>
<keyword evidence="3" id="KW-0328">Glycosyltransferase</keyword>
<dbReference type="AlphaFoldDB" id="A0A0R2HR13"/>
<dbReference type="InterPro" id="IPR050256">
    <property type="entry name" value="Glycosyltransferase_2"/>
</dbReference>
<evidence type="ECO:0000259" key="2">
    <source>
        <dbReference type="Pfam" id="PF00535"/>
    </source>
</evidence>
<dbReference type="SUPFAM" id="SSF53448">
    <property type="entry name" value="Nucleotide-diphospho-sugar transferases"/>
    <property type="match status" value="1"/>
</dbReference>
<keyword evidence="1" id="KW-0472">Membrane</keyword>
<evidence type="ECO:0000256" key="1">
    <source>
        <dbReference type="SAM" id="Phobius"/>
    </source>
</evidence>
<dbReference type="GeneID" id="57276804"/>
<name>A0A0R2HR13_9LACO</name>
<dbReference type="GO" id="GO:0016757">
    <property type="term" value="F:glycosyltransferase activity"/>
    <property type="evidence" value="ECO:0007669"/>
    <property type="project" value="UniProtKB-KW"/>
</dbReference>
<dbReference type="Proteomes" id="UP000076244">
    <property type="component" value="Chromosome"/>
</dbReference>
<feature type="transmembrane region" description="Helical" evidence="1">
    <location>
        <begin position="267"/>
        <end position="292"/>
    </location>
</feature>
<dbReference type="InterPro" id="IPR001173">
    <property type="entry name" value="Glyco_trans_2-like"/>
</dbReference>
<gene>
    <name evidence="3" type="ORF">ADU70_1412</name>
    <name evidence="4" type="ORF">ADU72_1287</name>
</gene>
<keyword evidence="3" id="KW-0808">Transferase</keyword>
<feature type="transmembrane region" description="Helical" evidence="1">
    <location>
        <begin position="232"/>
        <end position="255"/>
    </location>
</feature>
<protein>
    <submittedName>
        <fullName evidence="3">Bactoprenol glucosyl transferase</fullName>
        <ecNumber evidence="3">2.4.1.-</ecNumber>
    </submittedName>
</protein>
<evidence type="ECO:0000313" key="4">
    <source>
        <dbReference type="EMBL" id="AMV67220.1"/>
    </source>
</evidence>
<dbReference type="InterPro" id="IPR029044">
    <property type="entry name" value="Nucleotide-diphossugar_trans"/>
</dbReference>
<feature type="domain" description="Glycosyltransferase 2-like" evidence="2">
    <location>
        <begin position="5"/>
        <end position="171"/>
    </location>
</feature>
<dbReference type="CDD" id="cd04187">
    <property type="entry name" value="DPM1_like_bac"/>
    <property type="match status" value="1"/>
</dbReference>
<dbReference type="EC" id="2.4.1.-" evidence="3"/>
<keyword evidence="1" id="KW-0812">Transmembrane</keyword>
<dbReference type="PANTHER" id="PTHR48090">
    <property type="entry name" value="UNDECAPRENYL-PHOSPHATE 4-DEOXY-4-FORMAMIDO-L-ARABINOSE TRANSFERASE-RELATED"/>
    <property type="match status" value="1"/>
</dbReference>
<keyword evidence="5" id="KW-1185">Reference proteome</keyword>
<dbReference type="Gene3D" id="3.90.550.10">
    <property type="entry name" value="Spore Coat Polysaccharide Biosynthesis Protein SpsA, Chain A"/>
    <property type="match status" value="1"/>
</dbReference>
<dbReference type="PANTHER" id="PTHR48090:SF8">
    <property type="entry name" value="GLYCOSYLTRANSFERASE CSBB-RELATED"/>
    <property type="match status" value="1"/>
</dbReference>
<dbReference type="RefSeq" id="WP_046871668.1">
    <property type="nucleotide sequence ID" value="NZ_BAAAXI010000172.1"/>
</dbReference>
<dbReference type="Proteomes" id="UP000076405">
    <property type="component" value="Chromosome"/>
</dbReference>
<evidence type="ECO:0000313" key="3">
    <source>
        <dbReference type="EMBL" id="AMV62896.1"/>
    </source>
</evidence>
<dbReference type="GO" id="GO:0005886">
    <property type="term" value="C:plasma membrane"/>
    <property type="evidence" value="ECO:0007669"/>
    <property type="project" value="TreeGrafter"/>
</dbReference>
<dbReference type="EMBL" id="CP012288">
    <property type="protein sequence ID" value="AMV67220.1"/>
    <property type="molecule type" value="Genomic_DNA"/>
</dbReference>
<evidence type="ECO:0000313" key="6">
    <source>
        <dbReference type="Proteomes" id="UP000076405"/>
    </source>
</evidence>
<reference evidence="5 6" key="1">
    <citation type="journal article" date="2016" name="PLoS ONE">
        <title>The Identification of Novel Diagnostic Marker Genes for the Detection of Beer Spoiling Pediococcus damnosus Strains Using the BlAst Diagnostic Gene findEr.</title>
        <authorList>
            <person name="Behr J."/>
            <person name="Geissler A.J."/>
            <person name="Schmid J."/>
            <person name="Zehe A."/>
            <person name="Vogel R.F."/>
        </authorList>
    </citation>
    <scope>NUCLEOTIDE SEQUENCE [LARGE SCALE GENOMIC DNA]</scope>
    <source>
        <strain evidence="3 6">TMW 2.1533</strain>
        <strain evidence="4 5">TMW 2.1535</strain>
    </source>
</reference>
<dbReference type="EMBL" id="CP012275">
    <property type="protein sequence ID" value="AMV62896.1"/>
    <property type="molecule type" value="Genomic_DNA"/>
</dbReference>
<accession>A0A0R2HR13</accession>
<dbReference type="KEGG" id="pdm:ADU72_1287"/>
<sequence length="311" mass="35099">MKTVSMIVPCFNEQESVPIYFKAITKVFEDPQMKDYTLELWFIDDGSSDATLNELKTLNAQHPETAHYISFSRNFGKESAILAGLEAATGEIVGLMDVDLQDPPELLPKMLRELHTGEYDAIGTRRVGREGEPAFRSFLSNMFYKLINKISKVEIVPNARDYRVMTRKVVNAVLNLPERNRFSKGIFSWVGFKTKYLDFENRERVAGNTSWSIWQLFEYSLEAIIDFSTAPLAIASFIGIFACVVSVIAVIFIIIRTLFFGATTAGWPSLAAIILFIGGIQLFCLGILGNYVGRIYSESKHRPVYVVSEKK</sequence>